<feature type="domain" description="ABM" evidence="1">
    <location>
        <begin position="2"/>
        <end position="92"/>
    </location>
</feature>
<protein>
    <submittedName>
        <fullName evidence="2">Heme oxygenase</fullName>
    </submittedName>
</protein>
<dbReference type="Gene3D" id="3.30.70.100">
    <property type="match status" value="1"/>
</dbReference>
<evidence type="ECO:0000259" key="1">
    <source>
        <dbReference type="PROSITE" id="PS51725"/>
    </source>
</evidence>
<proteinExistence type="predicted"/>
<dbReference type="RefSeq" id="WP_163180223.1">
    <property type="nucleotide sequence ID" value="NZ_JAAIWM010000004.1"/>
</dbReference>
<keyword evidence="3" id="KW-1185">Reference proteome</keyword>
<dbReference type="PROSITE" id="PS51725">
    <property type="entry name" value="ABM"/>
    <property type="match status" value="1"/>
</dbReference>
<name>A0A6M0QCF3_9BACI</name>
<dbReference type="PANTHER" id="PTHR34474:SF4">
    <property type="entry name" value="HEME OXYGENASE (STAPHYLOBILIN-PRODUCING) 1"/>
    <property type="match status" value="1"/>
</dbReference>
<dbReference type="Proteomes" id="UP000481043">
    <property type="component" value="Unassembled WGS sequence"/>
</dbReference>
<dbReference type="AlphaFoldDB" id="A0A6M0QCF3"/>
<sequence>MIVITNTIRVKKGAGESLAERFNRPGEVEKSQGFLALNLLQTRDTEEYDEFVVWTMWTSKEAHDEWTRGETFRKSHSGPRPDFILSSKITYYDVVGQRNPVSSPLEVN</sequence>
<gene>
    <name evidence="2" type="ORF">G4D63_13655</name>
</gene>
<dbReference type="PANTHER" id="PTHR34474">
    <property type="entry name" value="SIGNAL TRANSDUCTION PROTEIN TRAP"/>
    <property type="match status" value="1"/>
</dbReference>
<evidence type="ECO:0000313" key="2">
    <source>
        <dbReference type="EMBL" id="NEY72778.1"/>
    </source>
</evidence>
<dbReference type="InterPro" id="IPR011008">
    <property type="entry name" value="Dimeric_a/b-barrel"/>
</dbReference>
<accession>A0A6M0QCF3</accession>
<dbReference type="EMBL" id="JAAIWM010000004">
    <property type="protein sequence ID" value="NEY72778.1"/>
    <property type="molecule type" value="Genomic_DNA"/>
</dbReference>
<dbReference type="InterPro" id="IPR050404">
    <property type="entry name" value="Heme-degrading_MO"/>
</dbReference>
<dbReference type="InterPro" id="IPR007138">
    <property type="entry name" value="ABM_dom"/>
</dbReference>
<evidence type="ECO:0000313" key="3">
    <source>
        <dbReference type="Proteomes" id="UP000481043"/>
    </source>
</evidence>
<reference evidence="2 3" key="1">
    <citation type="submission" date="2020-02" db="EMBL/GenBank/DDBJ databases">
        <title>Bacillus aquiflavi sp. nov., isolated from yellow water of strong flavor Chinese baijiu in Yibin region of China.</title>
        <authorList>
            <person name="Xie J."/>
        </authorList>
    </citation>
    <scope>NUCLEOTIDE SEQUENCE [LARGE SCALE GENOMIC DNA]</scope>
    <source>
        <strain evidence="2 3">SA4</strain>
    </source>
</reference>
<organism evidence="2 3">
    <name type="scientific">Bacillus mesophilus</name>
    <dbReference type="NCBI Taxonomy" id="1808955"/>
    <lineage>
        <taxon>Bacteria</taxon>
        <taxon>Bacillati</taxon>
        <taxon>Bacillota</taxon>
        <taxon>Bacilli</taxon>
        <taxon>Bacillales</taxon>
        <taxon>Bacillaceae</taxon>
        <taxon>Bacillus</taxon>
    </lineage>
</organism>
<dbReference type="Pfam" id="PF03992">
    <property type="entry name" value="ABM"/>
    <property type="match status" value="1"/>
</dbReference>
<comment type="caution">
    <text evidence="2">The sequence shown here is derived from an EMBL/GenBank/DDBJ whole genome shotgun (WGS) entry which is preliminary data.</text>
</comment>
<dbReference type="SUPFAM" id="SSF54909">
    <property type="entry name" value="Dimeric alpha+beta barrel"/>
    <property type="match status" value="1"/>
</dbReference>